<comment type="similarity">
    <text evidence="1">Belongs to the class-II aminoacyl-tRNA synthetase family.</text>
</comment>
<name>A0A0B6ZUI2_9EUPU</name>
<evidence type="ECO:0000256" key="6">
    <source>
        <dbReference type="ARBA" id="ARBA00022917"/>
    </source>
</evidence>
<reference evidence="9" key="1">
    <citation type="submission" date="2014-12" db="EMBL/GenBank/DDBJ databases">
        <title>Insight into the proteome of Arion vulgaris.</title>
        <authorList>
            <person name="Aradska J."/>
            <person name="Bulat T."/>
            <person name="Smidak R."/>
            <person name="Sarate P."/>
            <person name="Gangsoo J."/>
            <person name="Sialana F."/>
            <person name="Bilban M."/>
            <person name="Lubec G."/>
        </authorList>
    </citation>
    <scope>NUCLEOTIDE SEQUENCE</scope>
    <source>
        <tissue evidence="9">Skin</tissue>
    </source>
</reference>
<evidence type="ECO:0000313" key="9">
    <source>
        <dbReference type="EMBL" id="CEK71997.1"/>
    </source>
</evidence>
<dbReference type="NCBIfam" id="NF003037">
    <property type="entry name" value="PRK03932.1"/>
    <property type="match status" value="1"/>
</dbReference>
<accession>A0A0B6ZUI2</accession>
<evidence type="ECO:0000259" key="8">
    <source>
        <dbReference type="PROSITE" id="PS50862"/>
    </source>
</evidence>
<evidence type="ECO:0000256" key="3">
    <source>
        <dbReference type="ARBA" id="ARBA00022598"/>
    </source>
</evidence>
<dbReference type="EMBL" id="HACG01025132">
    <property type="protein sequence ID" value="CEK71997.1"/>
    <property type="molecule type" value="Transcribed_RNA"/>
</dbReference>
<feature type="domain" description="Aminoacyl-transfer RNA synthetases class-II family profile" evidence="8">
    <location>
        <begin position="155"/>
        <end position="497"/>
    </location>
</feature>
<dbReference type="PANTHER" id="PTHR22594">
    <property type="entry name" value="ASPARTYL/LYSYL-TRNA SYNTHETASE"/>
    <property type="match status" value="1"/>
</dbReference>
<organism evidence="9">
    <name type="scientific">Arion vulgaris</name>
    <dbReference type="NCBI Taxonomy" id="1028688"/>
    <lineage>
        <taxon>Eukaryota</taxon>
        <taxon>Metazoa</taxon>
        <taxon>Spiralia</taxon>
        <taxon>Lophotrochozoa</taxon>
        <taxon>Mollusca</taxon>
        <taxon>Gastropoda</taxon>
        <taxon>Heterobranchia</taxon>
        <taxon>Euthyneura</taxon>
        <taxon>Panpulmonata</taxon>
        <taxon>Eupulmonata</taxon>
        <taxon>Stylommatophora</taxon>
        <taxon>Helicina</taxon>
        <taxon>Arionoidea</taxon>
        <taxon>Arionidae</taxon>
        <taxon>Arion</taxon>
    </lineage>
</organism>
<sequence length="507" mass="57253">MAFIKYSIRTTRVINFYIHFRKQYSTKNIKQILLDQKTGQATCVKGWVKGIQQHKGVTFLHVGDGSGPQHIQIIIPQELAEATKVTFGSCVEVQGVLKESPATGQSVELLSTFVNVVGPCNSLEFPLKPKTRHPPQYTRDFLHVRPKTNVFSALLRIRNVASMAVHSFFQGQNYVFIHTPILTSSDCEGACEVFKVEPLKNDIMSSDSPDEDEIGYEPGKNIISGEIRPASVQEDSSFNHFFKRPSFLTVSGQLHLEVMTGAFTKVYNFGPVFRAEGSCGSFHLSEFYMVEAEIAFINKLENLQIVMEHLIKFVFKSVLDECPEDFALFLKYVAPSKHMSNINSIMESKFERLSYTDAIHILENSNEDFQFKSFWGCDLKKEHEIYLTKAVGNIPAFVTDYPAHIKPFYARRNEDTLTVAASDLLVPGIGELCGSSLREERADILEEIMTNKGLMNEIPWYLEIRKFGSCAHGGFGLGFERLLMALLGAQSLKDVIPFPRWPRNCKT</sequence>
<dbReference type="Pfam" id="PF01336">
    <property type="entry name" value="tRNA_anti-codon"/>
    <property type="match status" value="1"/>
</dbReference>
<dbReference type="AlphaFoldDB" id="A0A0B6ZUI2"/>
<evidence type="ECO:0000256" key="2">
    <source>
        <dbReference type="ARBA" id="ARBA00012816"/>
    </source>
</evidence>
<dbReference type="GO" id="GO:0004816">
    <property type="term" value="F:asparagine-tRNA ligase activity"/>
    <property type="evidence" value="ECO:0007669"/>
    <property type="project" value="UniProtKB-EC"/>
</dbReference>
<dbReference type="GO" id="GO:0005524">
    <property type="term" value="F:ATP binding"/>
    <property type="evidence" value="ECO:0007669"/>
    <property type="project" value="UniProtKB-KW"/>
</dbReference>
<dbReference type="InterPro" id="IPR002312">
    <property type="entry name" value="Asp/Asn-tRNA-synth_IIb"/>
</dbReference>
<dbReference type="InterPro" id="IPR045864">
    <property type="entry name" value="aa-tRNA-synth_II/BPL/LPL"/>
</dbReference>
<protein>
    <recommendedName>
        <fullName evidence="2">asparagine--tRNA ligase</fullName>
        <ecNumber evidence="2">6.1.1.22</ecNumber>
    </recommendedName>
</protein>
<dbReference type="GO" id="GO:0005739">
    <property type="term" value="C:mitochondrion"/>
    <property type="evidence" value="ECO:0007669"/>
    <property type="project" value="TreeGrafter"/>
</dbReference>
<evidence type="ECO:0000256" key="7">
    <source>
        <dbReference type="ARBA" id="ARBA00023146"/>
    </source>
</evidence>
<evidence type="ECO:0000256" key="5">
    <source>
        <dbReference type="ARBA" id="ARBA00022840"/>
    </source>
</evidence>
<dbReference type="EC" id="6.1.1.22" evidence="2"/>
<dbReference type="PANTHER" id="PTHR22594:SF34">
    <property type="entry name" value="ASPARAGINE--TRNA LIGASE, MITOCHONDRIAL-RELATED"/>
    <property type="match status" value="1"/>
</dbReference>
<dbReference type="GO" id="GO:0006421">
    <property type="term" value="P:asparaginyl-tRNA aminoacylation"/>
    <property type="evidence" value="ECO:0007669"/>
    <property type="project" value="InterPro"/>
</dbReference>
<keyword evidence="4" id="KW-0547">Nucleotide-binding</keyword>
<dbReference type="InterPro" id="IPR006195">
    <property type="entry name" value="aa-tRNA-synth_II"/>
</dbReference>
<keyword evidence="5" id="KW-0067">ATP-binding</keyword>
<dbReference type="NCBIfam" id="TIGR00457">
    <property type="entry name" value="asnS"/>
    <property type="match status" value="1"/>
</dbReference>
<dbReference type="GO" id="GO:0003676">
    <property type="term" value="F:nucleic acid binding"/>
    <property type="evidence" value="ECO:0007669"/>
    <property type="project" value="InterPro"/>
</dbReference>
<dbReference type="Gene3D" id="3.30.930.10">
    <property type="entry name" value="Bira Bifunctional Protein, Domain 2"/>
    <property type="match status" value="1"/>
</dbReference>
<dbReference type="SUPFAM" id="SSF50249">
    <property type="entry name" value="Nucleic acid-binding proteins"/>
    <property type="match status" value="1"/>
</dbReference>
<dbReference type="InterPro" id="IPR012340">
    <property type="entry name" value="NA-bd_OB-fold"/>
</dbReference>
<keyword evidence="7" id="KW-0030">Aminoacyl-tRNA synthetase</keyword>
<evidence type="ECO:0000256" key="1">
    <source>
        <dbReference type="ARBA" id="ARBA00008226"/>
    </source>
</evidence>
<dbReference type="CDD" id="cd04318">
    <property type="entry name" value="EcAsnRS_like_N"/>
    <property type="match status" value="1"/>
</dbReference>
<gene>
    <name evidence="9" type="primary">ORF80688</name>
</gene>
<dbReference type="InterPro" id="IPR004365">
    <property type="entry name" value="NA-bd_OB_tRNA"/>
</dbReference>
<keyword evidence="3" id="KW-0436">Ligase</keyword>
<dbReference type="Pfam" id="PF00152">
    <property type="entry name" value="tRNA-synt_2"/>
    <property type="match status" value="2"/>
</dbReference>
<dbReference type="SUPFAM" id="SSF55681">
    <property type="entry name" value="Class II aaRS and biotin synthetases"/>
    <property type="match status" value="1"/>
</dbReference>
<dbReference type="PROSITE" id="PS50862">
    <property type="entry name" value="AA_TRNA_LIGASE_II"/>
    <property type="match status" value="1"/>
</dbReference>
<dbReference type="InterPro" id="IPR004364">
    <property type="entry name" value="Aa-tRNA-synt_II"/>
</dbReference>
<dbReference type="PRINTS" id="PR01042">
    <property type="entry name" value="TRNASYNTHASP"/>
</dbReference>
<dbReference type="Gene3D" id="2.40.50.140">
    <property type="entry name" value="Nucleic acid-binding proteins"/>
    <property type="match status" value="1"/>
</dbReference>
<evidence type="ECO:0000256" key="4">
    <source>
        <dbReference type="ARBA" id="ARBA00022741"/>
    </source>
</evidence>
<keyword evidence="6" id="KW-0648">Protein biosynthesis</keyword>
<dbReference type="InterPro" id="IPR004522">
    <property type="entry name" value="Asn-tRNA-ligase"/>
</dbReference>
<proteinExistence type="inferred from homology"/>